<feature type="chain" id="PRO_5003011560" description="Secreted RxLR effector peptide protein" evidence="1">
    <location>
        <begin position="23"/>
        <end position="66"/>
    </location>
</feature>
<name>D0N0F0_PHYIT</name>
<reference evidence="3" key="1">
    <citation type="journal article" date="2009" name="Nature">
        <title>Genome sequence and analysis of the Irish potato famine pathogen Phytophthora infestans.</title>
        <authorList>
            <consortium name="The Broad Institute Genome Sequencing Platform"/>
            <person name="Haas B.J."/>
            <person name="Kamoun S."/>
            <person name="Zody M.C."/>
            <person name="Jiang R.H."/>
            <person name="Handsaker R.E."/>
            <person name="Cano L.M."/>
            <person name="Grabherr M."/>
            <person name="Kodira C.D."/>
            <person name="Raffaele S."/>
            <person name="Torto-Alalibo T."/>
            <person name="Bozkurt T.O."/>
            <person name="Ah-Fong A.M."/>
            <person name="Alvarado L."/>
            <person name="Anderson V.L."/>
            <person name="Armstrong M.R."/>
            <person name="Avrova A."/>
            <person name="Baxter L."/>
            <person name="Beynon J."/>
            <person name="Boevink P.C."/>
            <person name="Bollmann S.R."/>
            <person name="Bos J.I."/>
            <person name="Bulone V."/>
            <person name="Cai G."/>
            <person name="Cakir C."/>
            <person name="Carrington J.C."/>
            <person name="Chawner M."/>
            <person name="Conti L."/>
            <person name="Costanzo S."/>
            <person name="Ewan R."/>
            <person name="Fahlgren N."/>
            <person name="Fischbach M.A."/>
            <person name="Fugelstad J."/>
            <person name="Gilroy E.M."/>
            <person name="Gnerre S."/>
            <person name="Green P.J."/>
            <person name="Grenville-Briggs L.J."/>
            <person name="Griffith J."/>
            <person name="Grunwald N.J."/>
            <person name="Horn K."/>
            <person name="Horner N.R."/>
            <person name="Hu C.H."/>
            <person name="Huitema E."/>
            <person name="Jeong D.H."/>
            <person name="Jones A.M."/>
            <person name="Jones J.D."/>
            <person name="Jones R.W."/>
            <person name="Karlsson E.K."/>
            <person name="Kunjeti S.G."/>
            <person name="Lamour K."/>
            <person name="Liu Z."/>
            <person name="Ma L."/>
            <person name="Maclean D."/>
            <person name="Chibucos M.C."/>
            <person name="McDonald H."/>
            <person name="McWalters J."/>
            <person name="Meijer H.J."/>
            <person name="Morgan W."/>
            <person name="Morris P.F."/>
            <person name="Munro C.A."/>
            <person name="O'Neill K."/>
            <person name="Ospina-Giraldo M."/>
            <person name="Pinzon A."/>
            <person name="Pritchard L."/>
            <person name="Ramsahoye B."/>
            <person name="Ren Q."/>
            <person name="Restrepo S."/>
            <person name="Roy S."/>
            <person name="Sadanandom A."/>
            <person name="Savidor A."/>
            <person name="Schornack S."/>
            <person name="Schwartz D.C."/>
            <person name="Schumann U.D."/>
            <person name="Schwessinger B."/>
            <person name="Seyer L."/>
            <person name="Sharpe T."/>
            <person name="Silvar C."/>
            <person name="Song J."/>
            <person name="Studholme D.J."/>
            <person name="Sykes S."/>
            <person name="Thines M."/>
            <person name="van de Vondervoort P.J."/>
            <person name="Phuntumart V."/>
            <person name="Wawra S."/>
            <person name="Weide R."/>
            <person name="Win J."/>
            <person name="Young C."/>
            <person name="Zhou S."/>
            <person name="Fry W."/>
            <person name="Meyers B.C."/>
            <person name="van West P."/>
            <person name="Ristaino J."/>
            <person name="Govers F."/>
            <person name="Birch P.R."/>
            <person name="Whisson S.C."/>
            <person name="Judelson H.S."/>
            <person name="Nusbaum C."/>
        </authorList>
    </citation>
    <scope>NUCLEOTIDE SEQUENCE [LARGE SCALE GENOMIC DNA]</scope>
    <source>
        <strain evidence="3">T30-4</strain>
    </source>
</reference>
<evidence type="ECO:0000313" key="3">
    <source>
        <dbReference type="Proteomes" id="UP000006643"/>
    </source>
</evidence>
<dbReference type="InParanoid" id="D0N0F0"/>
<dbReference type="RefSeq" id="XP_002905761.1">
    <property type="nucleotide sequence ID" value="XM_002905715.1"/>
</dbReference>
<dbReference type="EMBL" id="DS028122">
    <property type="protein sequence ID" value="EEY67113.1"/>
    <property type="molecule type" value="Genomic_DNA"/>
</dbReference>
<dbReference type="KEGG" id="pif:PITG_04047"/>
<accession>D0N0F0</accession>
<keyword evidence="1" id="KW-0732">Signal</keyword>
<sequence>MSIDAPIFSSFLTILVCPFSAAQTNGVSPFSSFASISAPRANPLHDTFDAALLRDELKTAEPKTVE</sequence>
<feature type="signal peptide" evidence="1">
    <location>
        <begin position="1"/>
        <end position="22"/>
    </location>
</feature>
<dbReference type="VEuPathDB" id="FungiDB:PITG_04047"/>
<proteinExistence type="predicted"/>
<evidence type="ECO:0000313" key="2">
    <source>
        <dbReference type="EMBL" id="EEY67113.1"/>
    </source>
</evidence>
<evidence type="ECO:0008006" key="4">
    <source>
        <dbReference type="Google" id="ProtNLM"/>
    </source>
</evidence>
<dbReference type="AlphaFoldDB" id="D0N0F0"/>
<dbReference type="GeneID" id="9479386"/>
<gene>
    <name evidence="2" type="ORF">PITG_04047</name>
</gene>
<evidence type="ECO:0000256" key="1">
    <source>
        <dbReference type="SAM" id="SignalP"/>
    </source>
</evidence>
<dbReference type="Proteomes" id="UP000006643">
    <property type="component" value="Unassembled WGS sequence"/>
</dbReference>
<keyword evidence="3" id="KW-1185">Reference proteome</keyword>
<organism evidence="2 3">
    <name type="scientific">Phytophthora infestans (strain T30-4)</name>
    <name type="common">Potato late blight agent</name>
    <dbReference type="NCBI Taxonomy" id="403677"/>
    <lineage>
        <taxon>Eukaryota</taxon>
        <taxon>Sar</taxon>
        <taxon>Stramenopiles</taxon>
        <taxon>Oomycota</taxon>
        <taxon>Peronosporomycetes</taxon>
        <taxon>Peronosporales</taxon>
        <taxon>Peronosporaceae</taxon>
        <taxon>Phytophthora</taxon>
    </lineage>
</organism>
<protein>
    <recommendedName>
        <fullName evidence="4">Secreted RxLR effector peptide protein</fullName>
    </recommendedName>
</protein>
<dbReference type="HOGENOM" id="CLU_2836766_0_0_1"/>